<keyword evidence="6" id="KW-0812">Transmembrane</keyword>
<evidence type="ECO:0000256" key="5">
    <source>
        <dbReference type="SAM" id="MobiDB-lite"/>
    </source>
</evidence>
<feature type="compositionally biased region" description="Basic residues" evidence="5">
    <location>
        <begin position="115"/>
        <end position="134"/>
    </location>
</feature>
<reference evidence="8 9" key="1">
    <citation type="submission" date="2018-03" db="EMBL/GenBank/DDBJ databases">
        <title>Draft genome sequence of Rohu Carp (Labeo rohita).</title>
        <authorList>
            <person name="Das P."/>
            <person name="Kushwaha B."/>
            <person name="Joshi C.G."/>
            <person name="Kumar D."/>
            <person name="Nagpure N.S."/>
            <person name="Sahoo L."/>
            <person name="Das S.P."/>
            <person name="Bit A."/>
            <person name="Patnaik S."/>
            <person name="Meher P.K."/>
            <person name="Jayasankar P."/>
            <person name="Koringa P.G."/>
            <person name="Patel N.V."/>
            <person name="Hinsu A.T."/>
            <person name="Kumar R."/>
            <person name="Pandey M."/>
            <person name="Agarwal S."/>
            <person name="Srivastava S."/>
            <person name="Singh M."/>
            <person name="Iquebal M.A."/>
            <person name="Jaiswal S."/>
            <person name="Angadi U.B."/>
            <person name="Kumar N."/>
            <person name="Raza M."/>
            <person name="Shah T.M."/>
            <person name="Rai A."/>
            <person name="Jena J.K."/>
        </authorList>
    </citation>
    <scope>NUCLEOTIDE SEQUENCE [LARGE SCALE GENOMIC DNA]</scope>
    <source>
        <strain evidence="8">DASCIFA01</strain>
        <tissue evidence="8">Testis</tissue>
    </source>
</reference>
<feature type="transmembrane region" description="Helical" evidence="6">
    <location>
        <begin position="663"/>
        <end position="688"/>
    </location>
</feature>
<feature type="transmembrane region" description="Helical" evidence="6">
    <location>
        <begin position="885"/>
        <end position="911"/>
    </location>
</feature>
<dbReference type="PANTHER" id="PTHR12080">
    <property type="entry name" value="SIGNALING LYMPHOCYTIC ACTIVATION MOLECULE"/>
    <property type="match status" value="1"/>
</dbReference>
<feature type="region of interest" description="Disordered" evidence="5">
    <location>
        <begin position="15"/>
        <end position="43"/>
    </location>
</feature>
<dbReference type="InterPro" id="IPR003599">
    <property type="entry name" value="Ig_sub"/>
</dbReference>
<dbReference type="EMBL" id="QBIY01011383">
    <property type="protein sequence ID" value="RXN32378.1"/>
    <property type="molecule type" value="Genomic_DNA"/>
</dbReference>
<dbReference type="SUPFAM" id="SSF48726">
    <property type="entry name" value="Immunoglobulin"/>
    <property type="match status" value="1"/>
</dbReference>
<evidence type="ECO:0000313" key="8">
    <source>
        <dbReference type="EMBL" id="RXN32378.1"/>
    </source>
</evidence>
<dbReference type="InterPro" id="IPR013783">
    <property type="entry name" value="Ig-like_fold"/>
</dbReference>
<dbReference type="AlphaFoldDB" id="A0A498NKN8"/>
<dbReference type="Pfam" id="PF13358">
    <property type="entry name" value="DDE_3"/>
    <property type="match status" value="1"/>
</dbReference>
<evidence type="ECO:0000256" key="1">
    <source>
        <dbReference type="ARBA" id="ARBA00004370"/>
    </source>
</evidence>
<dbReference type="PANTHER" id="PTHR12080:SF48">
    <property type="entry name" value="IMMUNOGLOBULIN SUBTYPE DOMAIN-CONTAINING PROTEIN"/>
    <property type="match status" value="1"/>
</dbReference>
<dbReference type="InterPro" id="IPR036179">
    <property type="entry name" value="Ig-like_dom_sf"/>
</dbReference>
<dbReference type="InterPro" id="IPR047655">
    <property type="entry name" value="Transpos_IS630-like"/>
</dbReference>
<keyword evidence="6" id="KW-1133">Transmembrane helix</keyword>
<evidence type="ECO:0000256" key="4">
    <source>
        <dbReference type="ARBA" id="ARBA00023180"/>
    </source>
</evidence>
<comment type="subcellular location">
    <subcellularLocation>
        <location evidence="1">Membrane</location>
    </subcellularLocation>
</comment>
<dbReference type="STRING" id="84645.A0A498NKN8"/>
<gene>
    <name evidence="8" type="ORF">ROHU_004666</name>
</gene>
<dbReference type="Gene3D" id="3.30.420.10">
    <property type="entry name" value="Ribonuclease H-like superfamily/Ribonuclease H"/>
    <property type="match status" value="1"/>
</dbReference>
<dbReference type="GO" id="GO:0003676">
    <property type="term" value="F:nucleic acid binding"/>
    <property type="evidence" value="ECO:0007669"/>
    <property type="project" value="InterPro"/>
</dbReference>
<protein>
    <recommendedName>
        <fullName evidence="7">Ig-like domain-containing protein</fullName>
    </recommendedName>
</protein>
<evidence type="ECO:0000256" key="6">
    <source>
        <dbReference type="SAM" id="Phobius"/>
    </source>
</evidence>
<dbReference type="NCBIfam" id="NF033545">
    <property type="entry name" value="transpos_IS630"/>
    <property type="match status" value="1"/>
</dbReference>
<keyword evidence="4" id="KW-0325">Glycoprotein</keyword>
<dbReference type="InterPro" id="IPR007110">
    <property type="entry name" value="Ig-like_dom"/>
</dbReference>
<keyword evidence="9" id="KW-1185">Reference proteome</keyword>
<feature type="domain" description="Ig-like" evidence="7">
    <location>
        <begin position="348"/>
        <end position="465"/>
    </location>
</feature>
<dbReference type="GO" id="GO:0016020">
    <property type="term" value="C:membrane"/>
    <property type="evidence" value="ECO:0007669"/>
    <property type="project" value="UniProtKB-SubCell"/>
</dbReference>
<dbReference type="InterPro" id="IPR038717">
    <property type="entry name" value="Tc1-like_DDE_dom"/>
</dbReference>
<dbReference type="SMART" id="SM00409">
    <property type="entry name" value="IG"/>
    <property type="match status" value="3"/>
</dbReference>
<keyword evidence="3 6" id="KW-0472">Membrane</keyword>
<feature type="domain" description="Ig-like" evidence="7">
    <location>
        <begin position="796"/>
        <end position="879"/>
    </location>
</feature>
<feature type="region of interest" description="Disordered" evidence="5">
    <location>
        <begin position="115"/>
        <end position="278"/>
    </location>
</feature>
<organism evidence="8 9">
    <name type="scientific">Labeo rohita</name>
    <name type="common">Indian major carp</name>
    <name type="synonym">Cyprinus rohita</name>
    <dbReference type="NCBI Taxonomy" id="84645"/>
    <lineage>
        <taxon>Eukaryota</taxon>
        <taxon>Metazoa</taxon>
        <taxon>Chordata</taxon>
        <taxon>Craniata</taxon>
        <taxon>Vertebrata</taxon>
        <taxon>Euteleostomi</taxon>
        <taxon>Actinopterygii</taxon>
        <taxon>Neopterygii</taxon>
        <taxon>Teleostei</taxon>
        <taxon>Ostariophysi</taxon>
        <taxon>Cypriniformes</taxon>
        <taxon>Cyprinidae</taxon>
        <taxon>Labeoninae</taxon>
        <taxon>Labeonini</taxon>
        <taxon>Labeo</taxon>
    </lineage>
</organism>
<name>A0A498NKN8_LABRO</name>
<accession>A0A498NKN8</accession>
<proteinExistence type="predicted"/>
<feature type="compositionally biased region" description="Basic residues" evidence="5">
    <location>
        <begin position="171"/>
        <end position="183"/>
    </location>
</feature>
<comment type="caution">
    <text evidence="8">The sequence shown here is derived from an EMBL/GenBank/DDBJ whole genome shotgun (WGS) entry which is preliminary data.</text>
</comment>
<evidence type="ECO:0000256" key="2">
    <source>
        <dbReference type="ARBA" id="ARBA00022729"/>
    </source>
</evidence>
<sequence>MRAWAELRQRSGNHLVTSSPLARKRSQWRFGPGGRRDDGDGLPAAKGRLLRSSVQLLLNVPKSHLKTKGKSRGIVKVGWRARPVQRRNVSGHCRQGNVSWPRHQWNVRGHRRVRNRERGHHRVQNNERGHRRVRNRDSGRRHVRNRERGRRRVRNRECGRRRIRNGDSGHRRARNRERGRRRVRTGDSGRRRIRNGDSGRRRVRNGDSGRRRIRNGDSGRRHVRNRESGHRHVRNRERGRRRVRDRESGHRRARNRERGRRRVRTGDSGRRRIRNGDSGLDRFCRLNQSYPCYAALGHKLNVLMVLDTSEYDMKIQKRINNNKETDPVCRVKYGRMKKKECDLYSNRPEVSVINGTLKINRVIRADSGNYTVTVAHHSYGSQTSRDLQVNVEAPIGSVEVSVNCSSSGVMRASCSSEGDQLLYSWTLNGDSLMDGNSCIDLNEGTDGNITCSVKNHVSQGQKTINVKPCTGLDRFCRLNQSYSCYAALGHKLNVLMVLDASEYEWKIQKRINNDNSNDPVCRVKYGRIKKKDCDLYSNRPEVTVINGTLIINRVIRADSGNYTVTVAHQSYGAQTSRDLQVNVEAPIGSVEVSIICSSSGVMRASCSSEGDQLLYSWTLNGDSLMDGNSSIDLNEGTDGNITCSVKNHVSQGQKTINVKPCPVSVVFVLVWCFQMMVLFGLLGGFHIYMRHTSGLDQFCRFNQSDPCYAALGHKLNVLMVLNTSEYDMKIQKRINKDNNNDPVCRVKYGRMKKNECDLYSNRSEVTVINGTLIINRVIRADSGNYTVYLYRSDGTDTSTLLEVNVEAPIGSVEVSIICSFSGVMRASCSSEGDQLLYSWTLNGDSLMDGNSSIDLNEGTDGNITCSVKNHVSHGQKNINVKPCPVSVVFVLVWCFQMMGLFGLLGGFHIYMRHVRVLKKHQVRMKQLYTVPFERNSEHVKQLRNRYVQRVMEIEGRQTHHIFIFVDEAGFNLAKTRRRGRNVIGKRATVNVPGQRGANITMCAAISTDGLLLHRPLTGPYNTERLLAFLHDLYGRVVLGEERDAERRNQPTFIIVWDNVAFHHSHAVTEWFAAHPRMESLFLPPYSPFLNPIEEFFSSWRWKVYDHHPHDQMSLLDAMNAGCLDISAEDCQGWIRHARRFFPRCIALDDIRCDVDENLWPNGEDRVD</sequence>
<dbReference type="Proteomes" id="UP000290572">
    <property type="component" value="Unassembled WGS sequence"/>
</dbReference>
<evidence type="ECO:0000259" key="7">
    <source>
        <dbReference type="PROSITE" id="PS50835"/>
    </source>
</evidence>
<feature type="compositionally biased region" description="Basic and acidic residues" evidence="5">
    <location>
        <begin position="184"/>
        <end position="230"/>
    </location>
</feature>
<feature type="compositionally biased region" description="Basic residues" evidence="5">
    <location>
        <begin position="231"/>
        <end position="243"/>
    </location>
</feature>
<feature type="compositionally biased region" description="Basic and acidic residues" evidence="5">
    <location>
        <begin position="155"/>
        <end position="170"/>
    </location>
</feature>
<evidence type="ECO:0000256" key="3">
    <source>
        <dbReference type="ARBA" id="ARBA00023136"/>
    </source>
</evidence>
<dbReference type="Gene3D" id="2.60.40.10">
    <property type="entry name" value="Immunoglobulins"/>
    <property type="match status" value="6"/>
</dbReference>
<keyword evidence="2" id="KW-0732">Signal</keyword>
<dbReference type="PROSITE" id="PS50835">
    <property type="entry name" value="IG_LIKE"/>
    <property type="match status" value="3"/>
</dbReference>
<dbReference type="InterPro" id="IPR015631">
    <property type="entry name" value="CD2/SLAM_rcpt"/>
</dbReference>
<evidence type="ECO:0000313" key="9">
    <source>
        <dbReference type="Proteomes" id="UP000290572"/>
    </source>
</evidence>
<feature type="domain" description="Ig-like" evidence="7">
    <location>
        <begin position="540"/>
        <end position="657"/>
    </location>
</feature>
<feature type="compositionally biased region" description="Basic residues" evidence="5">
    <location>
        <begin position="141"/>
        <end position="154"/>
    </location>
</feature>
<dbReference type="InterPro" id="IPR036397">
    <property type="entry name" value="RNaseH_sf"/>
</dbReference>
<feature type="compositionally biased region" description="Basic residues" evidence="5">
    <location>
        <begin position="251"/>
        <end position="263"/>
    </location>
</feature>